<comment type="caution">
    <text evidence="1">The sequence shown here is derived from an EMBL/GenBank/DDBJ whole genome shotgun (WGS) entry which is preliminary data.</text>
</comment>
<evidence type="ECO:0000313" key="2">
    <source>
        <dbReference type="Proteomes" id="UP001227543"/>
    </source>
</evidence>
<proteinExistence type="predicted"/>
<reference evidence="1 2" key="1">
    <citation type="submission" date="2016-10" db="EMBL/GenBank/DDBJ databases">
        <title>The genome sequence of Colletotrichum fioriniae PJ7.</title>
        <authorList>
            <person name="Baroncelli R."/>
        </authorList>
    </citation>
    <scope>NUCLEOTIDE SEQUENCE [LARGE SCALE GENOMIC DNA]</scope>
    <source>
        <strain evidence="1 2">Tom-12</strain>
    </source>
</reference>
<evidence type="ECO:0000313" key="1">
    <source>
        <dbReference type="EMBL" id="KAK1512659.1"/>
    </source>
</evidence>
<name>A0ABQ9RU52_9PEZI</name>
<sequence>MSAFRKAFAGFLSDPVTSGQALVRGPVNFDSSPARPITMSAGLCALDSLKPPPDCLSSSPGSRSSAEG</sequence>
<organism evidence="1 2">
    <name type="scientific">Colletotrichum tamarilloi</name>
    <dbReference type="NCBI Taxonomy" id="1209934"/>
    <lineage>
        <taxon>Eukaryota</taxon>
        <taxon>Fungi</taxon>
        <taxon>Dikarya</taxon>
        <taxon>Ascomycota</taxon>
        <taxon>Pezizomycotina</taxon>
        <taxon>Sordariomycetes</taxon>
        <taxon>Hypocreomycetidae</taxon>
        <taxon>Glomerellales</taxon>
        <taxon>Glomerellaceae</taxon>
        <taxon>Colletotrichum</taxon>
        <taxon>Colletotrichum acutatum species complex</taxon>
    </lineage>
</organism>
<keyword evidence="2" id="KW-1185">Reference proteome</keyword>
<dbReference type="RefSeq" id="XP_060388734.1">
    <property type="nucleotide sequence ID" value="XM_060516108.1"/>
</dbReference>
<dbReference type="GeneID" id="85400346"/>
<dbReference type="Proteomes" id="UP001227543">
    <property type="component" value="Unassembled WGS sequence"/>
</dbReference>
<gene>
    <name evidence="1" type="ORF">CTAM01_00054</name>
</gene>
<accession>A0ABQ9RU52</accession>
<protein>
    <submittedName>
        <fullName evidence="1">Uncharacterized protein</fullName>
    </submittedName>
</protein>
<dbReference type="EMBL" id="MLFU01000001">
    <property type="protein sequence ID" value="KAK1512659.1"/>
    <property type="molecule type" value="Genomic_DNA"/>
</dbReference>